<sequence>MATASRAIIHADRLSDQVYSLLRNDLLCGEFEPGERLVEQELAARYQVSRTPVRQALVQLSRDGMLVDIERGFAAPSITTQDITRCFEVKWLLEPRLAELMLASAVVV</sequence>
<keyword evidence="2" id="KW-0238">DNA-binding</keyword>
<accession>A0ABT5WX40</accession>
<comment type="caution">
    <text evidence="5">The sequence shown here is derived from an EMBL/GenBank/DDBJ whole genome shotgun (WGS) entry which is preliminary data.</text>
</comment>
<dbReference type="PROSITE" id="PS50949">
    <property type="entry name" value="HTH_GNTR"/>
    <property type="match status" value="1"/>
</dbReference>
<dbReference type="CDD" id="cd07377">
    <property type="entry name" value="WHTH_GntR"/>
    <property type="match status" value="1"/>
</dbReference>
<dbReference type="PANTHER" id="PTHR43537">
    <property type="entry name" value="TRANSCRIPTIONAL REGULATOR, GNTR FAMILY"/>
    <property type="match status" value="1"/>
</dbReference>
<reference evidence="5 6" key="1">
    <citation type="submission" date="2023-03" db="EMBL/GenBank/DDBJ databases">
        <title>NovoSphingobium album sp. nov. isolated from polycyclic aromatic hydrocarbons- and heavy-metal polluted soil.</title>
        <authorList>
            <person name="Liu Z."/>
            <person name="Wang K."/>
        </authorList>
    </citation>
    <scope>NUCLEOTIDE SEQUENCE [LARGE SCALE GENOMIC DNA]</scope>
    <source>
        <strain evidence="5 6">H3SJ31-1</strain>
    </source>
</reference>
<evidence type="ECO:0000256" key="3">
    <source>
        <dbReference type="ARBA" id="ARBA00023163"/>
    </source>
</evidence>
<feature type="domain" description="HTH gntR-type" evidence="4">
    <location>
        <begin position="12"/>
        <end position="81"/>
    </location>
</feature>
<evidence type="ECO:0000313" key="6">
    <source>
        <dbReference type="Proteomes" id="UP001216253"/>
    </source>
</evidence>
<dbReference type="Gene3D" id="1.10.10.10">
    <property type="entry name" value="Winged helix-like DNA-binding domain superfamily/Winged helix DNA-binding domain"/>
    <property type="match status" value="1"/>
</dbReference>
<organism evidence="5 6">
    <name type="scientific">Novosphingobium album</name>
    <name type="common">ex Liu et al. 2023</name>
    <dbReference type="NCBI Taxonomy" id="3031130"/>
    <lineage>
        <taxon>Bacteria</taxon>
        <taxon>Pseudomonadati</taxon>
        <taxon>Pseudomonadota</taxon>
        <taxon>Alphaproteobacteria</taxon>
        <taxon>Sphingomonadales</taxon>
        <taxon>Sphingomonadaceae</taxon>
        <taxon>Novosphingobium</taxon>
    </lineage>
</organism>
<dbReference type="RefSeq" id="WP_275230561.1">
    <property type="nucleotide sequence ID" value="NZ_JARESE010000083.1"/>
</dbReference>
<gene>
    <name evidence="5" type="ORF">PYV00_22370</name>
</gene>
<evidence type="ECO:0000256" key="1">
    <source>
        <dbReference type="ARBA" id="ARBA00023015"/>
    </source>
</evidence>
<dbReference type="Pfam" id="PF00392">
    <property type="entry name" value="GntR"/>
    <property type="match status" value="1"/>
</dbReference>
<keyword evidence="3" id="KW-0804">Transcription</keyword>
<keyword evidence="6" id="KW-1185">Reference proteome</keyword>
<dbReference type="SMART" id="SM00345">
    <property type="entry name" value="HTH_GNTR"/>
    <property type="match status" value="1"/>
</dbReference>
<dbReference type="Proteomes" id="UP001216253">
    <property type="component" value="Unassembled WGS sequence"/>
</dbReference>
<evidence type="ECO:0000259" key="4">
    <source>
        <dbReference type="PROSITE" id="PS50949"/>
    </source>
</evidence>
<dbReference type="InterPro" id="IPR036390">
    <property type="entry name" value="WH_DNA-bd_sf"/>
</dbReference>
<keyword evidence="1" id="KW-0805">Transcription regulation</keyword>
<evidence type="ECO:0000256" key="2">
    <source>
        <dbReference type="ARBA" id="ARBA00023125"/>
    </source>
</evidence>
<dbReference type="InterPro" id="IPR036388">
    <property type="entry name" value="WH-like_DNA-bd_sf"/>
</dbReference>
<dbReference type="PRINTS" id="PR00035">
    <property type="entry name" value="HTHGNTR"/>
</dbReference>
<dbReference type="PANTHER" id="PTHR43537:SF5">
    <property type="entry name" value="UXU OPERON TRANSCRIPTIONAL REGULATOR"/>
    <property type="match status" value="1"/>
</dbReference>
<dbReference type="EMBL" id="JARESE010000083">
    <property type="protein sequence ID" value="MDE8654446.1"/>
    <property type="molecule type" value="Genomic_DNA"/>
</dbReference>
<protein>
    <submittedName>
        <fullName evidence="5">GntR family transcriptional regulator</fullName>
    </submittedName>
</protein>
<evidence type="ECO:0000313" key="5">
    <source>
        <dbReference type="EMBL" id="MDE8654446.1"/>
    </source>
</evidence>
<name>A0ABT5WX40_9SPHN</name>
<proteinExistence type="predicted"/>
<dbReference type="SUPFAM" id="SSF46785">
    <property type="entry name" value="Winged helix' DNA-binding domain"/>
    <property type="match status" value="1"/>
</dbReference>
<dbReference type="InterPro" id="IPR000524">
    <property type="entry name" value="Tscrpt_reg_HTH_GntR"/>
</dbReference>